<proteinExistence type="predicted"/>
<gene>
    <name evidence="2" type="ORF">K505DRAFT_149911</name>
</gene>
<dbReference type="Proteomes" id="UP000799757">
    <property type="component" value="Unassembled WGS sequence"/>
</dbReference>
<name>A0A6A6XLK8_9PLEO</name>
<organism evidence="2 3">
    <name type="scientific">Melanomma pulvis-pyrius CBS 109.77</name>
    <dbReference type="NCBI Taxonomy" id="1314802"/>
    <lineage>
        <taxon>Eukaryota</taxon>
        <taxon>Fungi</taxon>
        <taxon>Dikarya</taxon>
        <taxon>Ascomycota</taxon>
        <taxon>Pezizomycotina</taxon>
        <taxon>Dothideomycetes</taxon>
        <taxon>Pleosporomycetidae</taxon>
        <taxon>Pleosporales</taxon>
        <taxon>Melanommataceae</taxon>
        <taxon>Melanomma</taxon>
    </lineage>
</organism>
<sequence length="224" mass="26006">MSNILIISPLHKFPSYSPQSRPHIAFLITPHRQAHRSRCHYAARTTPRTRPRSWLPPPLPPTSPTASSSSSSCLSSRSPPSCSSSCSYLHAPSRTRLPYRTMAPTKRACGRGARARTATSVIGICPRRIRNSMGWCLAWRVGSWDLRWRSCRRRRAMRSLGQRRLGRRLGRRALERRFCWLQCRCGLGAVEKCRPWWMHCWYCPRVVSIRRRRLCRCFQYITVA</sequence>
<feature type="compositionally biased region" description="Pro residues" evidence="1">
    <location>
        <begin position="54"/>
        <end position="63"/>
    </location>
</feature>
<evidence type="ECO:0000256" key="1">
    <source>
        <dbReference type="SAM" id="MobiDB-lite"/>
    </source>
</evidence>
<evidence type="ECO:0000313" key="3">
    <source>
        <dbReference type="Proteomes" id="UP000799757"/>
    </source>
</evidence>
<protein>
    <submittedName>
        <fullName evidence="2">Uncharacterized protein</fullName>
    </submittedName>
</protein>
<feature type="region of interest" description="Disordered" evidence="1">
    <location>
        <begin position="42"/>
        <end position="72"/>
    </location>
</feature>
<dbReference type="AlphaFoldDB" id="A0A6A6XLK8"/>
<keyword evidence="3" id="KW-1185">Reference proteome</keyword>
<accession>A0A6A6XLK8</accession>
<feature type="compositionally biased region" description="Basic residues" evidence="1">
    <location>
        <begin position="42"/>
        <end position="51"/>
    </location>
</feature>
<evidence type="ECO:0000313" key="2">
    <source>
        <dbReference type="EMBL" id="KAF2797068.1"/>
    </source>
</evidence>
<dbReference type="EMBL" id="MU001815">
    <property type="protein sequence ID" value="KAF2797068.1"/>
    <property type="molecule type" value="Genomic_DNA"/>
</dbReference>
<reference evidence="2" key="1">
    <citation type="journal article" date="2020" name="Stud. Mycol.">
        <title>101 Dothideomycetes genomes: a test case for predicting lifestyles and emergence of pathogens.</title>
        <authorList>
            <person name="Haridas S."/>
            <person name="Albert R."/>
            <person name="Binder M."/>
            <person name="Bloem J."/>
            <person name="Labutti K."/>
            <person name="Salamov A."/>
            <person name="Andreopoulos B."/>
            <person name="Baker S."/>
            <person name="Barry K."/>
            <person name="Bills G."/>
            <person name="Bluhm B."/>
            <person name="Cannon C."/>
            <person name="Castanera R."/>
            <person name="Culley D."/>
            <person name="Daum C."/>
            <person name="Ezra D."/>
            <person name="Gonzalez J."/>
            <person name="Henrissat B."/>
            <person name="Kuo A."/>
            <person name="Liang C."/>
            <person name="Lipzen A."/>
            <person name="Lutzoni F."/>
            <person name="Magnuson J."/>
            <person name="Mondo S."/>
            <person name="Nolan M."/>
            <person name="Ohm R."/>
            <person name="Pangilinan J."/>
            <person name="Park H.-J."/>
            <person name="Ramirez L."/>
            <person name="Alfaro M."/>
            <person name="Sun H."/>
            <person name="Tritt A."/>
            <person name="Yoshinaga Y."/>
            <person name="Zwiers L.-H."/>
            <person name="Turgeon B."/>
            <person name="Goodwin S."/>
            <person name="Spatafora J."/>
            <person name="Crous P."/>
            <person name="Grigoriev I."/>
        </authorList>
    </citation>
    <scope>NUCLEOTIDE SEQUENCE</scope>
    <source>
        <strain evidence="2">CBS 109.77</strain>
    </source>
</reference>